<name>A0A411YI33_9ACTN</name>
<sequence>MTTTHTSLGTQRRTSALVLGLVLVLFAIPTPASADTEPEDVEDRPAMSLRVSPAVMEVDHAPGGTVEPLRVDNTGSEPVEVVAEVTEFTVTEHGTTEFAGPDELSAADWVTLEETEFALEPDERHDLDVTVDVPEDAEPGERYVSVILAVPSADGEGNISLTHRVAAKLYIEVPGDQIEQLELGELSGPAVIDRGPAEFELAVHNRGNIHRTFQEEGRLTATTGEGDFAFENFTVLGDGTRLVEGVWRDPPILCLGCTVEVTADDGQGGEVVATTSVLVFPWQLSLAGLLAGLGLLMLLLARRRRRAEKRRGQGDVTPPLSDEPAAPVHVAG</sequence>
<evidence type="ECO:0008006" key="6">
    <source>
        <dbReference type="Google" id="ProtNLM"/>
    </source>
</evidence>
<organism evidence="4 5">
    <name type="scientific">Egibacter rhizosphaerae</name>
    <dbReference type="NCBI Taxonomy" id="1670831"/>
    <lineage>
        <taxon>Bacteria</taxon>
        <taxon>Bacillati</taxon>
        <taxon>Actinomycetota</taxon>
        <taxon>Nitriliruptoria</taxon>
        <taxon>Egibacterales</taxon>
        <taxon>Egibacteraceae</taxon>
        <taxon>Egibacter</taxon>
    </lineage>
</organism>
<evidence type="ECO:0000313" key="5">
    <source>
        <dbReference type="Proteomes" id="UP000291469"/>
    </source>
</evidence>
<dbReference type="EMBL" id="CP036402">
    <property type="protein sequence ID" value="QBI20781.1"/>
    <property type="molecule type" value="Genomic_DNA"/>
</dbReference>
<dbReference type="KEGG" id="erz:ER308_15220"/>
<feature type="signal peptide" evidence="3">
    <location>
        <begin position="1"/>
        <end position="34"/>
    </location>
</feature>
<evidence type="ECO:0000256" key="2">
    <source>
        <dbReference type="SAM" id="Phobius"/>
    </source>
</evidence>
<keyword evidence="2" id="KW-1133">Transmembrane helix</keyword>
<feature type="chain" id="PRO_5019167100" description="DUF916 domain-containing protein" evidence="3">
    <location>
        <begin position="35"/>
        <end position="332"/>
    </location>
</feature>
<evidence type="ECO:0000256" key="1">
    <source>
        <dbReference type="SAM" id="MobiDB-lite"/>
    </source>
</evidence>
<evidence type="ECO:0000313" key="4">
    <source>
        <dbReference type="EMBL" id="QBI20781.1"/>
    </source>
</evidence>
<proteinExistence type="predicted"/>
<keyword evidence="5" id="KW-1185">Reference proteome</keyword>
<dbReference type="RefSeq" id="WP_131155774.1">
    <property type="nucleotide sequence ID" value="NZ_CP036402.1"/>
</dbReference>
<protein>
    <recommendedName>
        <fullName evidence="6">DUF916 domain-containing protein</fullName>
    </recommendedName>
</protein>
<dbReference type="GO" id="GO:0005975">
    <property type="term" value="P:carbohydrate metabolic process"/>
    <property type="evidence" value="ECO:0007669"/>
    <property type="project" value="UniProtKB-ARBA"/>
</dbReference>
<reference evidence="4 5" key="1">
    <citation type="submission" date="2019-01" db="EMBL/GenBank/DDBJ databases">
        <title>Egibacter rhizosphaerae EGI 80759T.</title>
        <authorList>
            <person name="Chen D.-D."/>
            <person name="Tian Y."/>
            <person name="Jiao J.-Y."/>
            <person name="Zhang X.-T."/>
            <person name="Zhang Y.-G."/>
            <person name="Zhang Y."/>
            <person name="Xiao M."/>
            <person name="Shu W.-S."/>
            <person name="Li W.-J."/>
        </authorList>
    </citation>
    <scope>NUCLEOTIDE SEQUENCE [LARGE SCALE GENOMIC DNA]</scope>
    <source>
        <strain evidence="4 5">EGI 80759</strain>
    </source>
</reference>
<feature type="region of interest" description="Disordered" evidence="1">
    <location>
        <begin position="308"/>
        <end position="332"/>
    </location>
</feature>
<accession>A0A411YI33</accession>
<dbReference type="AlphaFoldDB" id="A0A411YI33"/>
<evidence type="ECO:0000256" key="3">
    <source>
        <dbReference type="SAM" id="SignalP"/>
    </source>
</evidence>
<dbReference type="Gene3D" id="2.60.40.10">
    <property type="entry name" value="Immunoglobulins"/>
    <property type="match status" value="1"/>
</dbReference>
<feature type="transmembrane region" description="Helical" evidence="2">
    <location>
        <begin position="280"/>
        <end position="301"/>
    </location>
</feature>
<keyword evidence="3" id="KW-0732">Signal</keyword>
<dbReference type="InterPro" id="IPR013783">
    <property type="entry name" value="Ig-like_fold"/>
</dbReference>
<keyword evidence="2" id="KW-0812">Transmembrane</keyword>
<dbReference type="Proteomes" id="UP000291469">
    <property type="component" value="Chromosome"/>
</dbReference>
<keyword evidence="2" id="KW-0472">Membrane</keyword>
<dbReference type="OrthoDB" id="3514952at2"/>
<gene>
    <name evidence="4" type="ORF">ER308_15220</name>
</gene>